<dbReference type="PANTHER" id="PTHR42059">
    <property type="entry name" value="TNT DOMAIN-CONTAINING PROTEIN"/>
    <property type="match status" value="1"/>
</dbReference>
<evidence type="ECO:0000313" key="4">
    <source>
        <dbReference type="EMBL" id="SDZ46783.1"/>
    </source>
</evidence>
<name>A0A1H3T8X9_9PSEU</name>
<protein>
    <recommendedName>
        <fullName evidence="3">TNT domain-containing protein</fullName>
    </recommendedName>
</protein>
<keyword evidence="2" id="KW-0732">Signal</keyword>
<gene>
    <name evidence="4" type="ORF">SAMN05216215_107710</name>
</gene>
<evidence type="ECO:0000256" key="2">
    <source>
        <dbReference type="SAM" id="SignalP"/>
    </source>
</evidence>
<dbReference type="RefSeq" id="WP_093277735.1">
    <property type="nucleotide sequence ID" value="NZ_FNOK01000077.1"/>
</dbReference>
<dbReference type="InterPro" id="IPR053024">
    <property type="entry name" value="Fungal_surface_NADase"/>
</dbReference>
<dbReference type="STRING" id="418495.SAMN05216215_107710"/>
<dbReference type="OrthoDB" id="4745173at2"/>
<dbReference type="AlphaFoldDB" id="A0A1H3T8X9"/>
<feature type="compositionally biased region" description="Pro residues" evidence="1">
    <location>
        <begin position="60"/>
        <end position="75"/>
    </location>
</feature>
<dbReference type="InterPro" id="IPR025331">
    <property type="entry name" value="TNT"/>
</dbReference>
<keyword evidence="5" id="KW-1185">Reference proteome</keyword>
<evidence type="ECO:0000259" key="3">
    <source>
        <dbReference type="Pfam" id="PF14021"/>
    </source>
</evidence>
<feature type="compositionally biased region" description="Low complexity" evidence="1">
    <location>
        <begin position="34"/>
        <end position="45"/>
    </location>
</feature>
<dbReference type="PANTHER" id="PTHR42059:SF1">
    <property type="entry name" value="TNT DOMAIN-CONTAINING PROTEIN"/>
    <property type="match status" value="1"/>
</dbReference>
<reference evidence="5" key="1">
    <citation type="submission" date="2016-10" db="EMBL/GenBank/DDBJ databases">
        <authorList>
            <person name="Varghese N."/>
            <person name="Submissions S."/>
        </authorList>
    </citation>
    <scope>NUCLEOTIDE SEQUENCE [LARGE SCALE GENOMIC DNA]</scope>
    <source>
        <strain evidence="5">CGMCC 4.3530</strain>
    </source>
</reference>
<feature type="region of interest" description="Disordered" evidence="1">
    <location>
        <begin position="32"/>
        <end position="91"/>
    </location>
</feature>
<accession>A0A1H3T8X9</accession>
<evidence type="ECO:0000256" key="1">
    <source>
        <dbReference type="SAM" id="MobiDB-lite"/>
    </source>
</evidence>
<evidence type="ECO:0000313" key="5">
    <source>
        <dbReference type="Proteomes" id="UP000199529"/>
    </source>
</evidence>
<dbReference type="Proteomes" id="UP000199529">
    <property type="component" value="Unassembled WGS sequence"/>
</dbReference>
<dbReference type="GO" id="GO:0050135">
    <property type="term" value="F:NADP+ nucleosidase activity"/>
    <property type="evidence" value="ECO:0007669"/>
    <property type="project" value="InterPro"/>
</dbReference>
<proteinExistence type="predicted"/>
<dbReference type="Pfam" id="PF14021">
    <property type="entry name" value="TNT"/>
    <property type="match status" value="1"/>
</dbReference>
<feature type="signal peptide" evidence="2">
    <location>
        <begin position="1"/>
        <end position="28"/>
    </location>
</feature>
<organism evidence="4 5">
    <name type="scientific">Saccharopolyspora shandongensis</name>
    <dbReference type="NCBI Taxonomy" id="418495"/>
    <lineage>
        <taxon>Bacteria</taxon>
        <taxon>Bacillati</taxon>
        <taxon>Actinomycetota</taxon>
        <taxon>Actinomycetes</taxon>
        <taxon>Pseudonocardiales</taxon>
        <taxon>Pseudonocardiaceae</taxon>
        <taxon>Saccharopolyspora</taxon>
    </lineage>
</organism>
<feature type="domain" description="TNT" evidence="3">
    <location>
        <begin position="166"/>
        <end position="256"/>
    </location>
</feature>
<sequence>MRKSHRIAVALAAWAMLAVGTGSTTAQALPMQEATPAAAARSDGAPPAPPLTPERTAPPSEHPAPPRTTGPPPTICPANGIPGSRTELPDRPLQRYYLDDPRLGPEFLPKSGAVGELLRDYNRLDSFSATAFIACFWDPAANMNVGGWRFPPNDGFADGRTTFDMLPGQVLDRFGSNNGRFFSPFGVPYAQRALPPSNLDTLEPRYPFDYHVFKVLKPFTVEAGIASPWFGQPGGGMQYRSPSMNAGQLIDGGFLQPLN</sequence>
<feature type="chain" id="PRO_5011719597" description="TNT domain-containing protein" evidence="2">
    <location>
        <begin position="29"/>
        <end position="259"/>
    </location>
</feature>
<dbReference type="EMBL" id="FNOK01000077">
    <property type="protein sequence ID" value="SDZ46783.1"/>
    <property type="molecule type" value="Genomic_DNA"/>
</dbReference>